<dbReference type="GO" id="GO:0016887">
    <property type="term" value="F:ATP hydrolysis activity"/>
    <property type="evidence" value="ECO:0007669"/>
    <property type="project" value="InterPro"/>
</dbReference>
<evidence type="ECO:0000259" key="3">
    <source>
        <dbReference type="Pfam" id="PF00005"/>
    </source>
</evidence>
<dbReference type="InterPro" id="IPR027417">
    <property type="entry name" value="P-loop_NTPase"/>
</dbReference>
<reference evidence="4 5" key="1">
    <citation type="submission" date="2015-02" db="EMBL/GenBank/DDBJ databases">
        <title>Whole genome shotgun sequencing of cultured foodborne pathogen.</title>
        <authorList>
            <person name="Timme R."/>
            <person name="Allard M.W."/>
            <person name="Strain E."/>
            <person name="Evans P.S."/>
            <person name="Brown E."/>
        </authorList>
    </citation>
    <scope>NUCLEOTIDE SEQUENCE [LARGE SCALE GENOMIC DNA]</scope>
    <source>
        <strain evidence="4 5">GCSL-TSO-24</strain>
    </source>
</reference>
<dbReference type="EMBL" id="JZSH01000135">
    <property type="protein sequence ID" value="KJF77518.1"/>
    <property type="molecule type" value="Genomic_DNA"/>
</dbReference>
<accession>A0A0D8L9S4</accession>
<dbReference type="Proteomes" id="UP000032582">
    <property type="component" value="Unassembled WGS sequence"/>
</dbReference>
<keyword evidence="2 4" id="KW-0067">ATP-binding</keyword>
<dbReference type="AlphaFoldDB" id="A0A0D8L9S4"/>
<dbReference type="GO" id="GO:0005524">
    <property type="term" value="F:ATP binding"/>
    <property type="evidence" value="ECO:0007669"/>
    <property type="project" value="UniProtKB-KW"/>
</dbReference>
<name>A0A0D8L9S4_MORMO</name>
<dbReference type="PANTHER" id="PTHR43514">
    <property type="entry name" value="ABC TRANSPORTER I FAMILY MEMBER 10"/>
    <property type="match status" value="1"/>
</dbReference>
<evidence type="ECO:0000313" key="5">
    <source>
        <dbReference type="Proteomes" id="UP000032582"/>
    </source>
</evidence>
<comment type="caution">
    <text evidence="4">The sequence shown here is derived from an EMBL/GenBank/DDBJ whole genome shotgun (WGS) entry which is preliminary data.</text>
</comment>
<evidence type="ECO:0000256" key="2">
    <source>
        <dbReference type="ARBA" id="ARBA00022840"/>
    </source>
</evidence>
<sequence length="158" mass="17420">MLVLDFEQQLGDLSMVINTELASDRITAVFGLSGAGKTSFINVIGGLTKPQKGRIELNGHTLVDIEKRICLPPEKRKIGYVFQDARLFPHYRIRGNLRYGMAREMEDQFDSIVALLGIGHLLNRLPMTLSGGEKQRVAIGRALLTAPDILLMDLSATG</sequence>
<dbReference type="PROSITE" id="PS00211">
    <property type="entry name" value="ABC_TRANSPORTER_1"/>
    <property type="match status" value="1"/>
</dbReference>
<dbReference type="InterPro" id="IPR003439">
    <property type="entry name" value="ABC_transporter-like_ATP-bd"/>
</dbReference>
<evidence type="ECO:0000256" key="1">
    <source>
        <dbReference type="ARBA" id="ARBA00022741"/>
    </source>
</evidence>
<evidence type="ECO:0000313" key="4">
    <source>
        <dbReference type="EMBL" id="KJF77518.1"/>
    </source>
</evidence>
<protein>
    <submittedName>
        <fullName evidence="4">Molybdate transporter ATP-binding protein</fullName>
        <ecNumber evidence="4">3.6.3.29</ecNumber>
    </submittedName>
</protein>
<dbReference type="Pfam" id="PF00005">
    <property type="entry name" value="ABC_tran"/>
    <property type="match status" value="1"/>
</dbReference>
<dbReference type="EC" id="3.6.3.29" evidence="4"/>
<feature type="non-terminal residue" evidence="4">
    <location>
        <position position="158"/>
    </location>
</feature>
<dbReference type="SUPFAM" id="SSF52540">
    <property type="entry name" value="P-loop containing nucleoside triphosphate hydrolases"/>
    <property type="match status" value="1"/>
</dbReference>
<gene>
    <name evidence="4" type="primary">modC</name>
    <name evidence="4" type="ORF">UA45_12200</name>
</gene>
<dbReference type="Gene3D" id="3.40.50.300">
    <property type="entry name" value="P-loop containing nucleotide triphosphate hydrolases"/>
    <property type="match status" value="1"/>
</dbReference>
<dbReference type="InterPro" id="IPR017871">
    <property type="entry name" value="ABC_transporter-like_CS"/>
</dbReference>
<keyword evidence="1" id="KW-0547">Nucleotide-binding</keyword>
<dbReference type="PANTHER" id="PTHR43514:SF4">
    <property type="entry name" value="ABC TRANSPORTER I FAMILY MEMBER 10"/>
    <property type="match status" value="1"/>
</dbReference>
<dbReference type="InterPro" id="IPR050334">
    <property type="entry name" value="Molybdenum_import_ModC"/>
</dbReference>
<keyword evidence="4" id="KW-0378">Hydrolase</keyword>
<proteinExistence type="predicted"/>
<organism evidence="4 5">
    <name type="scientific">Morganella morganii</name>
    <name type="common">Proteus morganii</name>
    <dbReference type="NCBI Taxonomy" id="582"/>
    <lineage>
        <taxon>Bacteria</taxon>
        <taxon>Pseudomonadati</taxon>
        <taxon>Pseudomonadota</taxon>
        <taxon>Gammaproteobacteria</taxon>
        <taxon>Enterobacterales</taxon>
        <taxon>Morganellaceae</taxon>
        <taxon>Morganella</taxon>
    </lineage>
</organism>
<feature type="domain" description="ABC transporter" evidence="3">
    <location>
        <begin position="17"/>
        <end position="153"/>
    </location>
</feature>